<accession>A0A478FPU1</accession>
<keyword evidence="1" id="KW-1133">Transmembrane helix</keyword>
<dbReference type="Proteomes" id="UP000324831">
    <property type="component" value="Unassembled WGS sequence"/>
</dbReference>
<dbReference type="EMBL" id="BIMN01000002">
    <property type="protein sequence ID" value="GCE63518.1"/>
    <property type="molecule type" value="Genomic_DNA"/>
</dbReference>
<evidence type="ECO:0000313" key="2">
    <source>
        <dbReference type="EMBL" id="GCE63518.1"/>
    </source>
</evidence>
<gene>
    <name evidence="2" type="ORF">MHSWG343_05150</name>
</gene>
<sequence length="251" mass="28069">MSVAKFAVAGGLTAIVVGGGTGTFFLYVPAMPNYETIKTPIENKFGQDFQKHFVDATENNNSDWWNWSFKYKYYWNPAQSMEFKGLKSGNDLRSKCSAAYAKATKTEISKDGDSEQEKYETDVWIYCSIEGFKPITIDKSNSFGDDIYKTGTNSTKLGGTKKSKLISLNDERNNKFWEIQEAAFFKGSDDAAGLGAKATEASSVFKTLYDKTNRESTDTLKSKCKEKYDGDSNTTSDKETLRFCSLQGKQD</sequence>
<evidence type="ECO:0000313" key="3">
    <source>
        <dbReference type="Proteomes" id="UP000324831"/>
    </source>
</evidence>
<evidence type="ECO:0000256" key="1">
    <source>
        <dbReference type="SAM" id="Phobius"/>
    </source>
</evidence>
<name>A0A478FPU1_9MOLU</name>
<organism evidence="2 3">
    <name type="scientific">Candidatus Mycoplasma haematohominis</name>
    <dbReference type="NCBI Taxonomy" id="1494318"/>
    <lineage>
        <taxon>Bacteria</taxon>
        <taxon>Bacillati</taxon>
        <taxon>Mycoplasmatota</taxon>
        <taxon>Mollicutes</taxon>
        <taxon>Mycoplasmataceae</taxon>
        <taxon>Mycoplasma</taxon>
    </lineage>
</organism>
<comment type="caution">
    <text evidence="2">The sequence shown here is derived from an EMBL/GenBank/DDBJ whole genome shotgun (WGS) entry which is preliminary data.</text>
</comment>
<protein>
    <submittedName>
        <fullName evidence="2">Uncharacterized protein</fullName>
    </submittedName>
</protein>
<reference evidence="2 3" key="1">
    <citation type="submission" date="2019-01" db="EMBL/GenBank/DDBJ databases">
        <title>Draft genome sequences of Candidatus Mycoplasma haemohominis SWG34-3 identified from a patient with pyrexia, anemia and liver dysfunction.</title>
        <authorList>
            <person name="Sekizuka T."/>
            <person name="Hattori N."/>
            <person name="Katano H."/>
            <person name="Takuma T."/>
            <person name="Ito T."/>
            <person name="Arai N."/>
            <person name="Yanai R."/>
            <person name="Ishii S."/>
            <person name="Miura Y."/>
            <person name="Tokunaga T."/>
            <person name="Watanabe H."/>
            <person name="Nomura N."/>
            <person name="Eguchi J."/>
            <person name="Arai T."/>
            <person name="Hasegawa H."/>
            <person name="Nakamaki T."/>
            <person name="Wakita T."/>
            <person name="Niki Y."/>
            <person name="Kuroda M."/>
        </authorList>
    </citation>
    <scope>NUCLEOTIDE SEQUENCE [LARGE SCALE GENOMIC DNA]</scope>
    <source>
        <strain evidence="2">SWG34-3</strain>
    </source>
</reference>
<keyword evidence="1" id="KW-0472">Membrane</keyword>
<feature type="transmembrane region" description="Helical" evidence="1">
    <location>
        <begin position="6"/>
        <end position="28"/>
    </location>
</feature>
<proteinExistence type="predicted"/>
<keyword evidence="1" id="KW-0812">Transmembrane</keyword>
<dbReference type="AlphaFoldDB" id="A0A478FPU1"/>